<evidence type="ECO:0000313" key="1">
    <source>
        <dbReference type="EMBL" id="PSN82021.1"/>
    </source>
</evidence>
<comment type="caution">
    <text evidence="1">The sequence shown here is derived from an EMBL/GenBank/DDBJ whole genome shotgun (WGS) entry which is preliminary data.</text>
</comment>
<accession>A0A2R6A6L0</accession>
<name>A0A2R6A6L0_9ARCH</name>
<organism evidence="1 2">
    <name type="scientific">Candidatus Marsarchaeota G1 archaeon BE_D</name>
    <dbReference type="NCBI Taxonomy" id="1978156"/>
    <lineage>
        <taxon>Archaea</taxon>
        <taxon>Candidatus Marsarchaeota</taxon>
        <taxon>Candidatus Marsarchaeota group 1</taxon>
    </lineage>
</organism>
<sequence length="81" mass="9483">MSEIFMENVRRFREYAASRGAYFDARGFLIYRGKVLSKADSEYLAESETAFERPLTDEEIEAAFDDLVFYARAYEEGEENE</sequence>
<proteinExistence type="predicted"/>
<reference evidence="1 2" key="1">
    <citation type="submission" date="2017-04" db="EMBL/GenBank/DDBJ databases">
        <title>Novel microbial lineages endemic to geothermal iron-oxide mats fill important gaps in the evolutionary history of Archaea.</title>
        <authorList>
            <person name="Jay Z.J."/>
            <person name="Beam J.P."/>
            <person name="Dlakic M."/>
            <person name="Rusch D.B."/>
            <person name="Kozubal M.A."/>
            <person name="Inskeep W.P."/>
        </authorList>
    </citation>
    <scope>NUCLEOTIDE SEQUENCE [LARGE SCALE GENOMIC DNA]</scope>
    <source>
        <strain evidence="1">BE_D</strain>
    </source>
</reference>
<gene>
    <name evidence="1" type="ORF">B9Q02_12230</name>
</gene>
<evidence type="ECO:0000313" key="2">
    <source>
        <dbReference type="Proteomes" id="UP000240569"/>
    </source>
</evidence>
<dbReference type="EMBL" id="NEXD01000186">
    <property type="protein sequence ID" value="PSN82021.1"/>
    <property type="molecule type" value="Genomic_DNA"/>
</dbReference>
<protein>
    <submittedName>
        <fullName evidence="1">Uncharacterized protein</fullName>
    </submittedName>
</protein>
<dbReference type="Proteomes" id="UP000240569">
    <property type="component" value="Unassembled WGS sequence"/>
</dbReference>
<dbReference type="AlphaFoldDB" id="A0A2R6A6L0"/>